<dbReference type="InterPro" id="IPR015943">
    <property type="entry name" value="WD40/YVTN_repeat-like_dom_sf"/>
</dbReference>
<evidence type="ECO:0008006" key="5">
    <source>
        <dbReference type="Google" id="ProtNLM"/>
    </source>
</evidence>
<keyword evidence="2" id="KW-0472">Membrane</keyword>
<evidence type="ECO:0000256" key="2">
    <source>
        <dbReference type="SAM" id="Phobius"/>
    </source>
</evidence>
<gene>
    <name evidence="3" type="ORF">Pro02_50110</name>
</gene>
<organism evidence="3 4">
    <name type="scientific">Planobispora rosea</name>
    <dbReference type="NCBI Taxonomy" id="35762"/>
    <lineage>
        <taxon>Bacteria</taxon>
        <taxon>Bacillati</taxon>
        <taxon>Actinomycetota</taxon>
        <taxon>Actinomycetes</taxon>
        <taxon>Streptosporangiales</taxon>
        <taxon>Streptosporangiaceae</taxon>
        <taxon>Planobispora</taxon>
    </lineage>
</organism>
<name>A0A8J3S3R7_PLARO</name>
<feature type="region of interest" description="Disordered" evidence="1">
    <location>
        <begin position="393"/>
        <end position="413"/>
    </location>
</feature>
<keyword evidence="2" id="KW-1133">Transmembrane helix</keyword>
<evidence type="ECO:0000256" key="1">
    <source>
        <dbReference type="SAM" id="MobiDB-lite"/>
    </source>
</evidence>
<feature type="transmembrane region" description="Helical" evidence="2">
    <location>
        <begin position="39"/>
        <end position="62"/>
    </location>
</feature>
<dbReference type="EMBL" id="BOOI01000048">
    <property type="protein sequence ID" value="GIH86603.1"/>
    <property type="molecule type" value="Genomic_DNA"/>
</dbReference>
<evidence type="ECO:0000313" key="3">
    <source>
        <dbReference type="EMBL" id="GIH86603.1"/>
    </source>
</evidence>
<dbReference type="Gene3D" id="2.130.10.10">
    <property type="entry name" value="YVTN repeat-like/Quinoprotein amine dehydrogenase"/>
    <property type="match status" value="1"/>
</dbReference>
<protein>
    <recommendedName>
        <fullName evidence="5">WD40 repeat domain-containing protein</fullName>
    </recommendedName>
</protein>
<dbReference type="Proteomes" id="UP000655044">
    <property type="component" value="Unassembled WGS sequence"/>
</dbReference>
<keyword evidence="4" id="KW-1185">Reference proteome</keyword>
<accession>A0A8J3S3R7</accession>
<dbReference type="RefSeq" id="WP_189243144.1">
    <property type="nucleotide sequence ID" value="NZ_BMQP01000029.1"/>
</dbReference>
<dbReference type="SUPFAM" id="SSF82171">
    <property type="entry name" value="DPP6 N-terminal domain-like"/>
    <property type="match status" value="1"/>
</dbReference>
<comment type="caution">
    <text evidence="3">The sequence shown here is derived from an EMBL/GenBank/DDBJ whole genome shotgun (WGS) entry which is preliminary data.</text>
</comment>
<evidence type="ECO:0000313" key="4">
    <source>
        <dbReference type="Proteomes" id="UP000655044"/>
    </source>
</evidence>
<reference evidence="3" key="1">
    <citation type="submission" date="2021-01" db="EMBL/GenBank/DDBJ databases">
        <title>Whole genome shotgun sequence of Planobispora rosea NBRC 15558.</title>
        <authorList>
            <person name="Komaki H."/>
            <person name="Tamura T."/>
        </authorList>
    </citation>
    <scope>NUCLEOTIDE SEQUENCE</scope>
    <source>
        <strain evidence="3">NBRC 15558</strain>
    </source>
</reference>
<feature type="compositionally biased region" description="Polar residues" evidence="1">
    <location>
        <begin position="393"/>
        <end position="404"/>
    </location>
</feature>
<proteinExistence type="predicted"/>
<keyword evidence="2" id="KW-0812">Transmembrane</keyword>
<dbReference type="AlphaFoldDB" id="A0A8J3S3R7"/>
<sequence>MTIDELVRQTLREWSGDARVPEGLADRALGRRRRARSKALAVVAGATAAVVVLVVVLVVPLMRKQVERIETLDYDRPVTTSAAPSPARDIRADPDTGPPMRLVAAYDRAVYAYHVWRHEKTPDGKSELLIRTWFLYDDKTGGYEKTPWALLDVAPGGGTVAVLEELPARRVGLISGGGEVRWIDLERRAGGLAWSPDGSKLLVTNYDGNPAEIGVIGKGGVRYSPPNSRTGFTVVDPGTGQAVFHGVPWDAGGHMPRGGDFRWSMDGTTVWESTSDGDEPRKFYDLEGNARPVPDVEKHGSFQQAGLSPSGRWLAADAPSKVAVTAVKDLQTGTLTLLRPVAGHWIEQLVAWADDDHLIAWACESDGGNGCVGGEFRNRLVLVSRDGTSLTPLSGFRKNSQRSGSWEPLVSRR</sequence>